<reference evidence="1 2" key="1">
    <citation type="submission" date="2019-04" db="EMBL/GenBank/DDBJ databases">
        <title>Whole genome sequence analysis of broad host range Salmonella enterica bacteriophages.</title>
        <authorList>
            <person name="Bhandare S.G."/>
            <person name="Colavecchio A."/>
            <person name="Emond-Rheault J.-G."/>
            <person name="Hamel J."/>
            <person name="Kukavica-Ibrulj I."/>
            <person name="Boyle B."/>
            <person name="Levesque R.C."/>
            <person name="Goodridge L."/>
        </authorList>
    </citation>
    <scope>NUCLEOTIDE SEQUENCE [LARGE SCALE GENOMIC DNA]</scope>
</reference>
<evidence type="ECO:0000313" key="2">
    <source>
        <dbReference type="Proteomes" id="UP000320058"/>
    </source>
</evidence>
<keyword evidence="2" id="KW-1185">Reference proteome</keyword>
<protein>
    <submittedName>
        <fullName evidence="1">Uncharacterized protein</fullName>
    </submittedName>
</protein>
<sequence length="57" mass="6655">MYNMKTQNAKCKMQEVRFAPSQKKKKKINVLRNELYELKNLVKSMLNGNAPTITELP</sequence>
<dbReference type="Proteomes" id="UP000320058">
    <property type="component" value="Segment"/>
</dbReference>
<gene>
    <name evidence="1" type="ORF">SB9_022</name>
</gene>
<name>A0A514A1Y7_9CAUD</name>
<proteinExistence type="predicted"/>
<dbReference type="RefSeq" id="YP_011611911.1">
    <property type="nucleotide sequence ID" value="NC_100567.1"/>
</dbReference>
<dbReference type="EMBL" id="MK867835">
    <property type="protein sequence ID" value="QDH47256.1"/>
    <property type="molecule type" value="Genomic_DNA"/>
</dbReference>
<accession>A0A514A1Y7</accession>
<dbReference type="GeneID" id="300967852"/>
<evidence type="ECO:0000313" key="1">
    <source>
        <dbReference type="EMBL" id="QDH47256.1"/>
    </source>
</evidence>
<organism evidence="1 2">
    <name type="scientific">Salmonella phage vB_SenS_SB9</name>
    <dbReference type="NCBI Taxonomy" id="2588125"/>
    <lineage>
        <taxon>Viruses</taxon>
        <taxon>Duplodnaviria</taxon>
        <taxon>Heunggongvirae</taxon>
        <taxon>Uroviricota</taxon>
        <taxon>Caudoviricetes</taxon>
        <taxon>Demerecviridae</taxon>
        <taxon>Markadamsvirinae</taxon>
        <taxon>Epseptimavirus</taxon>
        <taxon>Epseptimavirus SB9</taxon>
    </lineage>
</organism>